<evidence type="ECO:0000256" key="11">
    <source>
        <dbReference type="SAM" id="Phobius"/>
    </source>
</evidence>
<name>A0ABP0SNW1_9DINO</name>
<feature type="transmembrane region" description="Helical" evidence="11">
    <location>
        <begin position="776"/>
        <end position="794"/>
    </location>
</feature>
<dbReference type="PANTHER" id="PTHR27000:SF679">
    <property type="entry name" value="OS01G0170300 PROTEIN"/>
    <property type="match status" value="1"/>
</dbReference>
<protein>
    <recommendedName>
        <fullName evidence="14">Origin recognition complex-associated protein</fullName>
    </recommendedName>
</protein>
<sequence>MMPEGTRHEKSKGEKPAPKGVQFGPRSTGDAAAKAGAQARQARAGKLSANVNTGPEAQPGPEEDDSEEEKARVGPLMPTGTAEPDELPEPGKELEEKAVTAIGLDPKGSRMITGGLEGTLKFFDFHGMSEAKDAFRSVEPVVGKMVHAVSFSPTGGQVSRTRREEKSVLAGCFWEMELKAEVEQGRCVMAQAVVVTGNCTGSVAQEFILDILQKLGMPKKQAKEITRDPCNSRPLLECNGNGTIVSIVLLGEQLSGEIPKELGQLQLLQRLELAKNRLSGEIPEELGQLHSLWNLNLDQNQLSGKIPKQLSHLQSLEILRLGQNQLSGEIPNELSQLQSLQELDLAQNQLSGDIPKELGRLQSLRMLQLAQNQLSGEIPKELGQIHLLEELVLSQNQLSGKIPKELGKLHLLIILLLHQNRLNGKIPKELSQLQSLSLLLLHENKLSGQIPKELSQIHSLTKLNLAHNRLSGQIPTELGQLQSLKGLHLARNQLHGDLKEIIFNSTHLKSLDLSFNKLSGEPVFWLPLKELEELDFSHNRLTGSILKLVTPFCSMSPAGMSLQQLRLNHNKLSGELPPCLMQFTNLQLLALNNNHFSGAIPEVLAPELVVLALHKNYFTDHLPKGLEDLEHLGVLTLHENMFMGAIPHLNLTTPCIDNSRFSVQGWSCSMLKVDFWVCDHQFLRTVFGPHMFQHIVSNCPGWCDACQSGTANITFHRNRLSGNIPSSINRTDVLGLSIMGNMLGNGREVNASWILPEEKQPFLYYSPKVWNSHTQLLGGMYVLFFGMTVFSWPLRQKCLQTYRGLCVGQAALVVASNLAVLKAAGSAVVLACPLLLFFWRNAGYYAAAPPLWNISAANFEADHGVDSAVVSCWCTMAFVFRTMIASMPKRSCSPATAFAKDSLQERLLRVVAWVCWFGIVFICSLPSILFAFSQSLPAHNSIPLSDLVLQWFNSLAPYLNVLIDMVLSAPVSKKYAAFTGIKADRLLMTFRLFSAWLLALLTTVVLDENCLSGWKWTWTVCQVGSPNHQNFNWAVFGEEILNTDQDICGSTDAWWSDGRCSRAIIGNLTPFLLKKLMVRTTLQPLTLLMFWHCSKLDMPRDDLQGRHLKLFGRWRRTTGSLVPLQQLSLLTTHMEMLIVWAPLVPFLGFAILAAALANLFMFDAGLWSFQVTLPTDEMNRGAAISTSYLRFALVVGSFFQLWYAFGTQLFGRYALLASHIMVIGPWAKHFLPVDLVRRHFWTEHQTVSDVQVIEMAIQLDQEANAS</sequence>
<evidence type="ECO:0000256" key="4">
    <source>
        <dbReference type="ARBA" id="ARBA00022729"/>
    </source>
</evidence>
<evidence type="ECO:0000256" key="8">
    <source>
        <dbReference type="ARBA" id="ARBA00023170"/>
    </source>
</evidence>
<proteinExistence type="predicted"/>
<dbReference type="Pfam" id="PF13516">
    <property type="entry name" value="LRR_6"/>
    <property type="match status" value="1"/>
</dbReference>
<dbReference type="Proteomes" id="UP001642484">
    <property type="component" value="Unassembled WGS sequence"/>
</dbReference>
<evidence type="ECO:0000313" key="12">
    <source>
        <dbReference type="EMBL" id="CAK9113958.1"/>
    </source>
</evidence>
<evidence type="ECO:0000313" key="13">
    <source>
        <dbReference type="Proteomes" id="UP001642484"/>
    </source>
</evidence>
<evidence type="ECO:0000256" key="10">
    <source>
        <dbReference type="SAM" id="MobiDB-lite"/>
    </source>
</evidence>
<keyword evidence="2" id="KW-0433">Leucine-rich repeat</keyword>
<dbReference type="InterPro" id="IPR032675">
    <property type="entry name" value="LRR_dom_sf"/>
</dbReference>
<dbReference type="InterPro" id="IPR001611">
    <property type="entry name" value="Leu-rich_rpt"/>
</dbReference>
<dbReference type="Gene3D" id="3.80.10.10">
    <property type="entry name" value="Ribonuclease Inhibitor"/>
    <property type="match status" value="4"/>
</dbReference>
<keyword evidence="3 11" id="KW-0812">Transmembrane</keyword>
<accession>A0ABP0SNW1</accession>
<gene>
    <name evidence="12" type="ORF">CCMP2556_LOCUS52717</name>
</gene>
<keyword evidence="7 11" id="KW-0472">Membrane</keyword>
<feature type="compositionally biased region" description="Basic and acidic residues" evidence="10">
    <location>
        <begin position="1"/>
        <end position="17"/>
    </location>
</feature>
<feature type="transmembrane region" description="Helical" evidence="11">
    <location>
        <begin position="988"/>
        <end position="1006"/>
    </location>
</feature>
<keyword evidence="5" id="KW-0677">Repeat</keyword>
<feature type="compositionally biased region" description="Low complexity" evidence="10">
    <location>
        <begin position="31"/>
        <end position="46"/>
    </location>
</feature>
<keyword evidence="8" id="KW-0675">Receptor</keyword>
<dbReference type="InterPro" id="IPR003591">
    <property type="entry name" value="Leu-rich_rpt_typical-subtyp"/>
</dbReference>
<evidence type="ECO:0008006" key="14">
    <source>
        <dbReference type="Google" id="ProtNLM"/>
    </source>
</evidence>
<reference evidence="12 13" key="1">
    <citation type="submission" date="2024-02" db="EMBL/GenBank/DDBJ databases">
        <authorList>
            <person name="Chen Y."/>
            <person name="Shah S."/>
            <person name="Dougan E. K."/>
            <person name="Thang M."/>
            <person name="Chan C."/>
        </authorList>
    </citation>
    <scope>NUCLEOTIDE SEQUENCE [LARGE SCALE GENOMIC DNA]</scope>
</reference>
<feature type="transmembrane region" description="Helical" evidence="11">
    <location>
        <begin position="1182"/>
        <end position="1203"/>
    </location>
</feature>
<comment type="caution">
    <text evidence="12">The sequence shown here is derived from an EMBL/GenBank/DDBJ whole genome shotgun (WGS) entry which is preliminary data.</text>
</comment>
<feature type="transmembrane region" description="Helical" evidence="11">
    <location>
        <begin position="1137"/>
        <end position="1161"/>
    </location>
</feature>
<evidence type="ECO:0000256" key="3">
    <source>
        <dbReference type="ARBA" id="ARBA00022692"/>
    </source>
</evidence>
<evidence type="ECO:0000256" key="1">
    <source>
        <dbReference type="ARBA" id="ARBA00004167"/>
    </source>
</evidence>
<comment type="subcellular location">
    <subcellularLocation>
        <location evidence="1">Membrane</location>
        <topology evidence="1">Single-pass membrane protein</topology>
    </subcellularLocation>
</comment>
<evidence type="ECO:0000256" key="5">
    <source>
        <dbReference type="ARBA" id="ARBA00022737"/>
    </source>
</evidence>
<keyword evidence="13" id="KW-1185">Reference proteome</keyword>
<keyword evidence="4" id="KW-0732">Signal</keyword>
<evidence type="ECO:0000256" key="7">
    <source>
        <dbReference type="ARBA" id="ARBA00023136"/>
    </source>
</evidence>
<feature type="transmembrane region" description="Helical" evidence="11">
    <location>
        <begin position="948"/>
        <end position="967"/>
    </location>
</feature>
<feature type="region of interest" description="Disordered" evidence="10">
    <location>
        <begin position="1"/>
        <end position="90"/>
    </location>
</feature>
<evidence type="ECO:0000256" key="2">
    <source>
        <dbReference type="ARBA" id="ARBA00022614"/>
    </source>
</evidence>
<dbReference type="EMBL" id="CAXAMN010027928">
    <property type="protein sequence ID" value="CAK9113958.1"/>
    <property type="molecule type" value="Genomic_DNA"/>
</dbReference>
<organism evidence="12 13">
    <name type="scientific">Durusdinium trenchii</name>
    <dbReference type="NCBI Taxonomy" id="1381693"/>
    <lineage>
        <taxon>Eukaryota</taxon>
        <taxon>Sar</taxon>
        <taxon>Alveolata</taxon>
        <taxon>Dinophyceae</taxon>
        <taxon>Suessiales</taxon>
        <taxon>Symbiodiniaceae</taxon>
        <taxon>Durusdinium</taxon>
    </lineage>
</organism>
<dbReference type="Pfam" id="PF00560">
    <property type="entry name" value="LRR_1"/>
    <property type="match status" value="8"/>
</dbReference>
<dbReference type="PRINTS" id="PR00019">
    <property type="entry name" value="LEURICHRPT"/>
</dbReference>
<keyword evidence="9" id="KW-0325">Glycoprotein</keyword>
<evidence type="ECO:0000256" key="9">
    <source>
        <dbReference type="ARBA" id="ARBA00023180"/>
    </source>
</evidence>
<dbReference type="SMART" id="SM00369">
    <property type="entry name" value="LRR_TYP"/>
    <property type="match status" value="7"/>
</dbReference>
<keyword evidence="6 11" id="KW-1133">Transmembrane helix</keyword>
<dbReference type="SUPFAM" id="SSF52047">
    <property type="entry name" value="RNI-like"/>
    <property type="match status" value="1"/>
</dbReference>
<evidence type="ECO:0000256" key="6">
    <source>
        <dbReference type="ARBA" id="ARBA00022989"/>
    </source>
</evidence>
<dbReference type="PANTHER" id="PTHR27000">
    <property type="entry name" value="LEUCINE-RICH REPEAT RECEPTOR-LIKE PROTEIN KINASE FAMILY PROTEIN-RELATED"/>
    <property type="match status" value="1"/>
</dbReference>
<feature type="transmembrane region" description="Helical" evidence="11">
    <location>
        <begin position="907"/>
        <end position="928"/>
    </location>
</feature>